<dbReference type="STRING" id="75743.A0A401QMZ9"/>
<feature type="region of interest" description="Disordered" evidence="1">
    <location>
        <begin position="1"/>
        <end position="33"/>
    </location>
</feature>
<feature type="compositionally biased region" description="Basic and acidic residues" evidence="1">
    <location>
        <begin position="15"/>
        <end position="30"/>
    </location>
</feature>
<accession>A0A401QMZ9</accession>
<protein>
    <submittedName>
        <fullName evidence="2">Uncharacterized protein</fullName>
    </submittedName>
</protein>
<evidence type="ECO:0000313" key="3">
    <source>
        <dbReference type="Proteomes" id="UP000288216"/>
    </source>
</evidence>
<dbReference type="AlphaFoldDB" id="A0A401QMZ9"/>
<evidence type="ECO:0000313" key="2">
    <source>
        <dbReference type="EMBL" id="GCB86770.1"/>
    </source>
</evidence>
<dbReference type="Proteomes" id="UP000288216">
    <property type="component" value="Unassembled WGS sequence"/>
</dbReference>
<sequence length="68" mass="7985">KNRKRRNRKKKKKPNRSEESGGEKKAEKVGVTDTESEVEVEYVTAEPDVFDANFIYFKRIFESFRVSA</sequence>
<dbReference type="OrthoDB" id="10260794at2759"/>
<keyword evidence="3" id="KW-1185">Reference proteome</keyword>
<feature type="non-terminal residue" evidence="2">
    <location>
        <position position="1"/>
    </location>
</feature>
<proteinExistence type="predicted"/>
<evidence type="ECO:0000256" key="1">
    <source>
        <dbReference type="SAM" id="MobiDB-lite"/>
    </source>
</evidence>
<dbReference type="EMBL" id="BFAA01343242">
    <property type="protein sequence ID" value="GCB86770.1"/>
    <property type="molecule type" value="Genomic_DNA"/>
</dbReference>
<gene>
    <name evidence="2" type="ORF">scyTo_0027451</name>
</gene>
<feature type="compositionally biased region" description="Basic residues" evidence="1">
    <location>
        <begin position="1"/>
        <end position="14"/>
    </location>
</feature>
<organism evidence="2 3">
    <name type="scientific">Scyliorhinus torazame</name>
    <name type="common">Cloudy catshark</name>
    <name type="synonym">Catulus torazame</name>
    <dbReference type="NCBI Taxonomy" id="75743"/>
    <lineage>
        <taxon>Eukaryota</taxon>
        <taxon>Metazoa</taxon>
        <taxon>Chordata</taxon>
        <taxon>Craniata</taxon>
        <taxon>Vertebrata</taxon>
        <taxon>Chondrichthyes</taxon>
        <taxon>Elasmobranchii</taxon>
        <taxon>Galeomorphii</taxon>
        <taxon>Galeoidea</taxon>
        <taxon>Carcharhiniformes</taxon>
        <taxon>Scyliorhinidae</taxon>
        <taxon>Scyliorhinus</taxon>
    </lineage>
</organism>
<name>A0A401QMZ9_SCYTO</name>
<comment type="caution">
    <text evidence="2">The sequence shown here is derived from an EMBL/GenBank/DDBJ whole genome shotgun (WGS) entry which is preliminary data.</text>
</comment>
<reference evidence="2 3" key="1">
    <citation type="journal article" date="2018" name="Nat. Ecol. Evol.">
        <title>Shark genomes provide insights into elasmobranch evolution and the origin of vertebrates.</title>
        <authorList>
            <person name="Hara Y"/>
            <person name="Yamaguchi K"/>
            <person name="Onimaru K"/>
            <person name="Kadota M"/>
            <person name="Koyanagi M"/>
            <person name="Keeley SD"/>
            <person name="Tatsumi K"/>
            <person name="Tanaka K"/>
            <person name="Motone F"/>
            <person name="Kageyama Y"/>
            <person name="Nozu R"/>
            <person name="Adachi N"/>
            <person name="Nishimura O"/>
            <person name="Nakagawa R"/>
            <person name="Tanegashima C"/>
            <person name="Kiyatake I"/>
            <person name="Matsumoto R"/>
            <person name="Murakumo K"/>
            <person name="Nishida K"/>
            <person name="Terakita A"/>
            <person name="Kuratani S"/>
            <person name="Sato K"/>
            <person name="Hyodo S Kuraku.S."/>
        </authorList>
    </citation>
    <scope>NUCLEOTIDE SEQUENCE [LARGE SCALE GENOMIC DNA]</scope>
</reference>